<reference evidence="5 6" key="1">
    <citation type="journal article" date="2013" name="PLoS Genet.">
        <title>A gene transfer agent and a dynamic repertoire of secretion systems hold the keys to the explosive radiation of the emerging pathogen Bartonella.</title>
        <authorList>
            <person name="Guy L."/>
            <person name="Nystedt B."/>
            <person name="Toft C."/>
            <person name="Zaremba-Niedzwiedzka K."/>
            <person name="Berglund E.C."/>
            <person name="Granberg F."/>
            <person name="Naslund K."/>
            <person name="Eriksson A.S."/>
            <person name="Andersson S.G."/>
        </authorList>
    </citation>
    <scope>NUCLEOTIDE SEQUENCE [LARGE SCALE GENOMIC DNA]</scope>
    <source>
        <strain evidence="5 6">91-4</strain>
    </source>
</reference>
<dbReference type="AlphaFoldDB" id="N6VGL8"/>
<feature type="domain" description="Superoxide dismutase copper/zinc binding" evidence="4">
    <location>
        <begin position="43"/>
        <end position="169"/>
    </location>
</feature>
<protein>
    <recommendedName>
        <fullName evidence="2">Superoxide dismutase [Cu-Zn]</fullName>
        <ecNumber evidence="2">1.15.1.1</ecNumber>
    </recommendedName>
</protein>
<feature type="chain" id="PRO_5004126387" description="Superoxide dismutase [Cu-Zn]" evidence="3">
    <location>
        <begin position="24"/>
        <end position="170"/>
    </location>
</feature>
<gene>
    <name evidence="5" type="primary">sodC</name>
    <name evidence="5" type="ORF">BBbe_06900</name>
</gene>
<keyword evidence="6" id="KW-1185">Reference proteome</keyword>
<keyword evidence="2" id="KW-0186">Copper</keyword>
<name>N6VGL8_9HYPH</name>
<dbReference type="RefSeq" id="WP_010701243.1">
    <property type="nucleotide sequence ID" value="NZ_CM001844.1"/>
</dbReference>
<dbReference type="STRING" id="1094491.BBbe_06900"/>
<comment type="function">
    <text evidence="2">Destroys radicals which are normally produced within the cells and which are toxic to biological systems.</text>
</comment>
<dbReference type="EC" id="1.15.1.1" evidence="2"/>
<evidence type="ECO:0000256" key="3">
    <source>
        <dbReference type="SAM" id="SignalP"/>
    </source>
</evidence>
<comment type="catalytic activity">
    <reaction evidence="2">
        <text>2 superoxide + 2 H(+) = H2O2 + O2</text>
        <dbReference type="Rhea" id="RHEA:20696"/>
        <dbReference type="ChEBI" id="CHEBI:15378"/>
        <dbReference type="ChEBI" id="CHEBI:15379"/>
        <dbReference type="ChEBI" id="CHEBI:16240"/>
        <dbReference type="ChEBI" id="CHEBI:18421"/>
        <dbReference type="EC" id="1.15.1.1"/>
    </reaction>
</comment>
<dbReference type="Pfam" id="PF00080">
    <property type="entry name" value="Sod_Cu"/>
    <property type="match status" value="1"/>
</dbReference>
<dbReference type="Gene3D" id="2.60.40.200">
    <property type="entry name" value="Superoxide dismutase, copper/zinc binding domain"/>
    <property type="match status" value="1"/>
</dbReference>
<dbReference type="SUPFAM" id="SSF49329">
    <property type="entry name" value="Cu,Zn superoxide dismutase-like"/>
    <property type="match status" value="1"/>
</dbReference>
<keyword evidence="2" id="KW-0479">Metal-binding</keyword>
<comment type="similarity">
    <text evidence="1 2">Belongs to the Cu-Zn superoxide dismutase family.</text>
</comment>
<comment type="cofactor">
    <cofactor evidence="2">
        <name>Cu cation</name>
        <dbReference type="ChEBI" id="CHEBI:23378"/>
    </cofactor>
    <text evidence="2">Binds 1 copper ion per subunit.</text>
</comment>
<dbReference type="InterPro" id="IPR018152">
    <property type="entry name" value="SOD_Cu/Zn_BS"/>
</dbReference>
<dbReference type="eggNOG" id="COG2032">
    <property type="taxonomic scope" value="Bacteria"/>
</dbReference>
<keyword evidence="2" id="KW-0862">Zinc</keyword>
<dbReference type="InterPro" id="IPR024134">
    <property type="entry name" value="SOD_Cu/Zn_/chaperone"/>
</dbReference>
<dbReference type="NCBIfam" id="NF007628">
    <property type="entry name" value="PRK10290.1"/>
    <property type="match status" value="1"/>
</dbReference>
<keyword evidence="2" id="KW-0560">Oxidoreductase</keyword>
<evidence type="ECO:0000256" key="1">
    <source>
        <dbReference type="ARBA" id="ARBA00010457"/>
    </source>
</evidence>
<accession>N6VGL8</accession>
<dbReference type="PROSITE" id="PS00087">
    <property type="entry name" value="SOD_CU_ZN_1"/>
    <property type="match status" value="1"/>
</dbReference>
<dbReference type="GO" id="GO:0005507">
    <property type="term" value="F:copper ion binding"/>
    <property type="evidence" value="ECO:0007669"/>
    <property type="project" value="InterPro"/>
</dbReference>
<dbReference type="EMBL" id="AGWA01000006">
    <property type="protein sequence ID" value="ENN92381.1"/>
    <property type="molecule type" value="Genomic_DNA"/>
</dbReference>
<organism evidence="5 6">
    <name type="scientific">Bartonella bovis 91-4</name>
    <dbReference type="NCBI Taxonomy" id="1094491"/>
    <lineage>
        <taxon>Bacteria</taxon>
        <taxon>Pseudomonadati</taxon>
        <taxon>Pseudomonadota</taxon>
        <taxon>Alphaproteobacteria</taxon>
        <taxon>Hyphomicrobiales</taxon>
        <taxon>Bartonellaceae</taxon>
        <taxon>Bartonella</taxon>
    </lineage>
</organism>
<evidence type="ECO:0000256" key="2">
    <source>
        <dbReference type="RuleBase" id="RU000393"/>
    </source>
</evidence>
<evidence type="ECO:0000313" key="6">
    <source>
        <dbReference type="Proteomes" id="UP000014038"/>
    </source>
</evidence>
<evidence type="ECO:0000313" key="5">
    <source>
        <dbReference type="EMBL" id="ENN92381.1"/>
    </source>
</evidence>
<dbReference type="GO" id="GO:0004784">
    <property type="term" value="F:superoxide dismutase activity"/>
    <property type="evidence" value="ECO:0007669"/>
    <property type="project" value="UniProtKB-EC"/>
</dbReference>
<dbReference type="InterPro" id="IPR001424">
    <property type="entry name" value="SOD_Cu_Zn_dom"/>
</dbReference>
<proteinExistence type="inferred from homology"/>
<dbReference type="OrthoDB" id="5431326at2"/>
<dbReference type="HOGENOM" id="CLU_056632_7_1_5"/>
<evidence type="ECO:0000259" key="4">
    <source>
        <dbReference type="Pfam" id="PF00080"/>
    </source>
</evidence>
<dbReference type="PATRIC" id="fig|1094491.5.peg.748"/>
<feature type="signal peptide" evidence="3">
    <location>
        <begin position="1"/>
        <end position="23"/>
    </location>
</feature>
<sequence>MNKVFFPLLALLMLLYSSIFALAASTQVTIYRLEENDVKKSIGKVTIQENEYGLIFIPDLSSLPEGFHGFHVHMYPSCDTKDGVIGGAAGGHYDPQNTNKHLGPYNINGHLGDLPMLYVDAQGRATMSVLAPRIKKLIEIRNRSLMIHVGEDTFSPLGGGGARFACGVIK</sequence>
<dbReference type="PROSITE" id="PS00332">
    <property type="entry name" value="SOD_CU_ZN_2"/>
    <property type="match status" value="1"/>
</dbReference>
<keyword evidence="3" id="KW-0732">Signal</keyword>
<comment type="cofactor">
    <cofactor evidence="2">
        <name>Zn(2+)</name>
        <dbReference type="ChEBI" id="CHEBI:29105"/>
    </cofactor>
    <text evidence="2">Binds 1 zinc ion per subunit.</text>
</comment>
<dbReference type="CDD" id="cd00305">
    <property type="entry name" value="Cu-Zn_Superoxide_Dismutase"/>
    <property type="match status" value="1"/>
</dbReference>
<dbReference type="Proteomes" id="UP000014038">
    <property type="component" value="Chromosome"/>
</dbReference>
<dbReference type="PANTHER" id="PTHR10003">
    <property type="entry name" value="SUPEROXIDE DISMUTASE CU-ZN -RELATED"/>
    <property type="match status" value="1"/>
</dbReference>
<dbReference type="InterPro" id="IPR036423">
    <property type="entry name" value="SOD-like_Cu/Zn_dom_sf"/>
</dbReference>
<comment type="caution">
    <text evidence="5">The sequence shown here is derived from an EMBL/GenBank/DDBJ whole genome shotgun (WGS) entry which is preliminary data.</text>
</comment>